<dbReference type="InterPro" id="IPR014729">
    <property type="entry name" value="Rossmann-like_a/b/a_fold"/>
</dbReference>
<evidence type="ECO:0000256" key="10">
    <source>
        <dbReference type="SAM" id="MobiDB-lite"/>
    </source>
</evidence>
<dbReference type="Pfam" id="PF03054">
    <property type="entry name" value="tRNA_Me_trans"/>
    <property type="match status" value="1"/>
</dbReference>
<evidence type="ECO:0000313" key="13">
    <source>
        <dbReference type="EMBL" id="WGW12974.1"/>
    </source>
</evidence>
<feature type="binding site" evidence="9">
    <location>
        <position position="32"/>
    </location>
    <ligand>
        <name>ATP</name>
        <dbReference type="ChEBI" id="CHEBI:30616"/>
    </ligand>
</feature>
<dbReference type="GO" id="GO:0103016">
    <property type="term" value="F:tRNA-uridine 2-sulfurtransferase activity"/>
    <property type="evidence" value="ECO:0007669"/>
    <property type="project" value="UniProtKB-EC"/>
</dbReference>
<dbReference type="InterPro" id="IPR023382">
    <property type="entry name" value="MnmA-like_central_sf"/>
</dbReference>
<accession>A0ABY8QX64</accession>
<evidence type="ECO:0000256" key="4">
    <source>
        <dbReference type="ARBA" id="ARBA00022741"/>
    </source>
</evidence>
<dbReference type="EMBL" id="CP090958">
    <property type="protein sequence ID" value="WGW12974.1"/>
    <property type="molecule type" value="Genomic_DNA"/>
</dbReference>
<evidence type="ECO:0000259" key="12">
    <source>
        <dbReference type="Pfam" id="PF20259"/>
    </source>
</evidence>
<feature type="active site" description="Nucleophile" evidence="9">
    <location>
        <position position="101"/>
    </location>
</feature>
<dbReference type="NCBIfam" id="NF001138">
    <property type="entry name" value="PRK00143.1"/>
    <property type="match status" value="1"/>
</dbReference>
<dbReference type="InterPro" id="IPR046884">
    <property type="entry name" value="MnmA-like_central"/>
</dbReference>
<dbReference type="Proteomes" id="UP001209083">
    <property type="component" value="Chromosome"/>
</dbReference>
<evidence type="ECO:0000256" key="3">
    <source>
        <dbReference type="ARBA" id="ARBA00022694"/>
    </source>
</evidence>
<evidence type="ECO:0000259" key="11">
    <source>
        <dbReference type="Pfam" id="PF20258"/>
    </source>
</evidence>
<dbReference type="Pfam" id="PF20258">
    <property type="entry name" value="tRNA_Me_trans_C"/>
    <property type="match status" value="1"/>
</dbReference>
<keyword evidence="5 9" id="KW-0067">ATP-binding</keyword>
<dbReference type="Gene3D" id="2.40.30.10">
    <property type="entry name" value="Translation factors"/>
    <property type="match status" value="1"/>
</dbReference>
<evidence type="ECO:0000256" key="8">
    <source>
        <dbReference type="ARBA" id="ARBA00051542"/>
    </source>
</evidence>
<gene>
    <name evidence="9 13" type="primary">mnmA</name>
    <name evidence="13" type="ORF">LWF01_04160</name>
</gene>
<keyword evidence="4 9" id="KW-0547">Nucleotide-binding</keyword>
<evidence type="ECO:0000313" key="14">
    <source>
        <dbReference type="Proteomes" id="UP001209083"/>
    </source>
</evidence>
<dbReference type="CDD" id="cd01998">
    <property type="entry name" value="MnmA_TRMU-like"/>
    <property type="match status" value="1"/>
</dbReference>
<proteinExistence type="inferred from homology"/>
<evidence type="ECO:0000256" key="5">
    <source>
        <dbReference type="ARBA" id="ARBA00022840"/>
    </source>
</evidence>
<comment type="similarity">
    <text evidence="9">Belongs to the MnmA/TRMU family.</text>
</comment>
<dbReference type="NCBIfam" id="TIGR00420">
    <property type="entry name" value="trmU"/>
    <property type="match status" value="1"/>
</dbReference>
<dbReference type="Gene3D" id="2.30.30.280">
    <property type="entry name" value="Adenine nucleotide alpha hydrolases-like domains"/>
    <property type="match status" value="1"/>
</dbReference>
<feature type="site" description="Interaction with tRNA" evidence="9">
    <location>
        <position position="126"/>
    </location>
</feature>
<keyword evidence="6 9" id="KW-0694">RNA-binding</keyword>
<reference evidence="13 14" key="1">
    <citation type="submission" date="2023-05" db="EMBL/GenBank/DDBJ databases">
        <title>Lithophilousrod everest ZFBP1038 complete genpme.</title>
        <authorList>
            <person name="Tian M."/>
        </authorList>
    </citation>
    <scope>NUCLEOTIDE SEQUENCE [LARGE SCALE GENOMIC DNA]</scope>
    <source>
        <strain evidence="13 14">ZFBP1038</strain>
    </source>
</reference>
<keyword evidence="3 9" id="KW-0819">tRNA processing</keyword>
<dbReference type="InterPro" id="IPR046885">
    <property type="entry name" value="MnmA-like_C"/>
</dbReference>
<dbReference type="Gene3D" id="3.40.50.620">
    <property type="entry name" value="HUPs"/>
    <property type="match status" value="1"/>
</dbReference>
<comment type="catalytic activity">
    <reaction evidence="8 9">
        <text>S-sulfanyl-L-cysteinyl-[protein] + uridine(34) in tRNA + AH2 + ATP = 2-thiouridine(34) in tRNA + L-cysteinyl-[protein] + A + AMP + diphosphate + H(+)</text>
        <dbReference type="Rhea" id="RHEA:47032"/>
        <dbReference type="Rhea" id="RHEA-COMP:10131"/>
        <dbReference type="Rhea" id="RHEA-COMP:11726"/>
        <dbReference type="Rhea" id="RHEA-COMP:11727"/>
        <dbReference type="Rhea" id="RHEA-COMP:11728"/>
        <dbReference type="ChEBI" id="CHEBI:13193"/>
        <dbReference type="ChEBI" id="CHEBI:15378"/>
        <dbReference type="ChEBI" id="CHEBI:17499"/>
        <dbReference type="ChEBI" id="CHEBI:29950"/>
        <dbReference type="ChEBI" id="CHEBI:30616"/>
        <dbReference type="ChEBI" id="CHEBI:33019"/>
        <dbReference type="ChEBI" id="CHEBI:61963"/>
        <dbReference type="ChEBI" id="CHEBI:65315"/>
        <dbReference type="ChEBI" id="CHEBI:87170"/>
        <dbReference type="ChEBI" id="CHEBI:456215"/>
        <dbReference type="EC" id="2.8.1.13"/>
    </reaction>
</comment>
<feature type="site" description="Interaction with tRNA" evidence="9">
    <location>
        <position position="382"/>
    </location>
</feature>
<dbReference type="PANTHER" id="PTHR11933">
    <property type="entry name" value="TRNA 5-METHYLAMINOMETHYL-2-THIOURIDYLATE -METHYLTRANSFERASE"/>
    <property type="match status" value="1"/>
</dbReference>
<dbReference type="PANTHER" id="PTHR11933:SF5">
    <property type="entry name" value="MITOCHONDRIAL TRNA-SPECIFIC 2-THIOURIDYLASE 1"/>
    <property type="match status" value="1"/>
</dbReference>
<sequence length="409" mass="43880">MRVLAAMSGGVDSAVAAARAVDAGHEVVGVHLALSRMPGTLRTGSRGCCTIEDSRDAHRAADILGIPYYVWDFSERFKEDIVDDFIAEYSAGRTPNPCMRCNERIKFAALLDKALALGFDAVATGHYAEVKYDAEGNPELHRGADWNKDQSYVLGVLTTEQLRHSYFPIGASASKADVRAEAAERGLAVANKPDSYDICFIPDGNTKAWLADKIPMRPGAVVDESGEQVGEHDGATAYTVGQRRGLQLGRPAADGKPRYVLEVRPDDNTVVVGPERLLAVDEMKGIRTSWCGTVPRDIGQGEASAIECLVQVRAHGDPVPARAWLDGEPETARTGQPSAQEPSPATAGEADPDDEAMPRERSAGQRIVVRLDEPMRGVAPGQTLVLYQGTRVLGQATIDAAHSLERLGA</sequence>
<keyword evidence="7" id="KW-1015">Disulfide bond</keyword>
<feature type="binding site" evidence="9">
    <location>
        <position position="125"/>
    </location>
    <ligand>
        <name>ATP</name>
        <dbReference type="ChEBI" id="CHEBI:30616"/>
    </ligand>
</feature>
<evidence type="ECO:0000256" key="6">
    <source>
        <dbReference type="ARBA" id="ARBA00022884"/>
    </source>
</evidence>
<evidence type="ECO:0000256" key="1">
    <source>
        <dbReference type="ARBA" id="ARBA00022555"/>
    </source>
</evidence>
<dbReference type="HAMAP" id="MF_00144">
    <property type="entry name" value="tRNA_thiouridyl_MnmA"/>
    <property type="match status" value="1"/>
</dbReference>
<dbReference type="SUPFAM" id="SSF52402">
    <property type="entry name" value="Adenine nucleotide alpha hydrolases-like"/>
    <property type="match status" value="1"/>
</dbReference>
<feature type="compositionally biased region" description="Polar residues" evidence="10">
    <location>
        <begin position="333"/>
        <end position="343"/>
    </location>
</feature>
<dbReference type="InterPro" id="IPR004506">
    <property type="entry name" value="MnmA-like"/>
</dbReference>
<name>A0ABY8QX64_9MICO</name>
<dbReference type="Pfam" id="PF20259">
    <property type="entry name" value="tRNA_Me_trans_M"/>
    <property type="match status" value="1"/>
</dbReference>
<evidence type="ECO:0000256" key="2">
    <source>
        <dbReference type="ARBA" id="ARBA00022679"/>
    </source>
</evidence>
<feature type="domain" description="tRNA-specific 2-thiouridylase MnmA-like C-terminal" evidence="11">
    <location>
        <begin position="365"/>
        <end position="398"/>
    </location>
</feature>
<evidence type="ECO:0000256" key="9">
    <source>
        <dbReference type="HAMAP-Rule" id="MF_00144"/>
    </source>
</evidence>
<feature type="domain" description="tRNA-specific 2-thiouridylase MnmA-like central" evidence="12">
    <location>
        <begin position="208"/>
        <end position="273"/>
    </location>
</feature>
<feature type="binding site" evidence="9">
    <location>
        <begin position="6"/>
        <end position="13"/>
    </location>
    <ligand>
        <name>ATP</name>
        <dbReference type="ChEBI" id="CHEBI:30616"/>
    </ligand>
</feature>
<keyword evidence="2 9" id="KW-0808">Transferase</keyword>
<organism evidence="13 14">
    <name type="scientific">Saxibacter everestensis</name>
    <dbReference type="NCBI Taxonomy" id="2909229"/>
    <lineage>
        <taxon>Bacteria</taxon>
        <taxon>Bacillati</taxon>
        <taxon>Actinomycetota</taxon>
        <taxon>Actinomycetes</taxon>
        <taxon>Micrococcales</taxon>
        <taxon>Brevibacteriaceae</taxon>
        <taxon>Saxibacter</taxon>
    </lineage>
</organism>
<keyword evidence="14" id="KW-1185">Reference proteome</keyword>
<protein>
    <recommendedName>
        <fullName evidence="9">tRNA-specific 2-thiouridylase MnmA</fullName>
        <ecNumber evidence="9">2.8.1.13</ecNumber>
    </recommendedName>
</protein>
<dbReference type="RefSeq" id="WP_349639782.1">
    <property type="nucleotide sequence ID" value="NZ_CP090958.1"/>
</dbReference>
<keyword evidence="1 9" id="KW-0820">tRNA-binding</keyword>
<feature type="region of interest" description="Disordered" evidence="10">
    <location>
        <begin position="322"/>
        <end position="361"/>
    </location>
</feature>
<feature type="active site" description="Cysteine persulfide intermediate" evidence="9">
    <location>
        <position position="199"/>
    </location>
</feature>
<comment type="function">
    <text evidence="9">Catalyzes the 2-thiolation of uridine at the wobble position (U34) of tRNA, leading to the formation of s(2)U34.</text>
</comment>
<comment type="subcellular location">
    <subcellularLocation>
        <location evidence="9">Cytoplasm</location>
    </subcellularLocation>
</comment>
<comment type="caution">
    <text evidence="9">Lacks conserved residue(s) required for the propagation of feature annotation.</text>
</comment>
<feature type="region of interest" description="Interaction with tRNA" evidence="9">
    <location>
        <begin position="148"/>
        <end position="150"/>
    </location>
</feature>
<evidence type="ECO:0000256" key="7">
    <source>
        <dbReference type="ARBA" id="ARBA00023157"/>
    </source>
</evidence>
<keyword evidence="9" id="KW-0963">Cytoplasm</keyword>
<dbReference type="EC" id="2.8.1.13" evidence="9"/>